<feature type="transmembrane region" description="Helical" evidence="6">
    <location>
        <begin position="75"/>
        <end position="96"/>
    </location>
</feature>
<dbReference type="GO" id="GO:0005886">
    <property type="term" value="C:plasma membrane"/>
    <property type="evidence" value="ECO:0007669"/>
    <property type="project" value="UniProtKB-SubCell"/>
</dbReference>
<name>X1U6A4_9ZZZZ</name>
<protein>
    <recommendedName>
        <fullName evidence="8">Lysine transporter LysE</fullName>
    </recommendedName>
</protein>
<keyword evidence="2" id="KW-1003">Cell membrane</keyword>
<evidence type="ECO:0000256" key="4">
    <source>
        <dbReference type="ARBA" id="ARBA00022989"/>
    </source>
</evidence>
<accession>X1U6A4</accession>
<evidence type="ECO:0000256" key="1">
    <source>
        <dbReference type="ARBA" id="ARBA00004651"/>
    </source>
</evidence>
<evidence type="ECO:0000256" key="5">
    <source>
        <dbReference type="ARBA" id="ARBA00023136"/>
    </source>
</evidence>
<dbReference type="Pfam" id="PF01810">
    <property type="entry name" value="LysE"/>
    <property type="match status" value="1"/>
</dbReference>
<evidence type="ECO:0000313" key="7">
    <source>
        <dbReference type="EMBL" id="GAI95375.1"/>
    </source>
</evidence>
<comment type="subcellular location">
    <subcellularLocation>
        <location evidence="1">Cell membrane</location>
        <topology evidence="1">Multi-pass membrane protein</topology>
    </subcellularLocation>
</comment>
<dbReference type="InterPro" id="IPR001123">
    <property type="entry name" value="LeuE-type"/>
</dbReference>
<keyword evidence="4 6" id="KW-1133">Transmembrane helix</keyword>
<proteinExistence type="predicted"/>
<evidence type="ECO:0000256" key="3">
    <source>
        <dbReference type="ARBA" id="ARBA00022692"/>
    </source>
</evidence>
<keyword evidence="3 6" id="KW-0812">Transmembrane</keyword>
<dbReference type="GO" id="GO:0006865">
    <property type="term" value="P:amino acid transport"/>
    <property type="evidence" value="ECO:0007669"/>
    <property type="project" value="InterPro"/>
</dbReference>
<reference evidence="7" key="1">
    <citation type="journal article" date="2014" name="Front. Microbiol.">
        <title>High frequency of phylogenetically diverse reductive dehalogenase-homologous genes in deep subseafloor sedimentary metagenomes.</title>
        <authorList>
            <person name="Kawai M."/>
            <person name="Futagami T."/>
            <person name="Toyoda A."/>
            <person name="Takaki Y."/>
            <person name="Nishi S."/>
            <person name="Hori S."/>
            <person name="Arai W."/>
            <person name="Tsubouchi T."/>
            <person name="Morono Y."/>
            <person name="Uchiyama I."/>
            <person name="Ito T."/>
            <person name="Fujiyama A."/>
            <person name="Inagaki F."/>
            <person name="Takami H."/>
        </authorList>
    </citation>
    <scope>NUCLEOTIDE SEQUENCE</scope>
    <source>
        <strain evidence="7">Expedition CK06-06</strain>
    </source>
</reference>
<sequence>MNEMVEIFFGAMIVGFSGALVPGPMLTLVISSVAEKGFWTSFFIVVGHAILEMLVIAAFFLGLLRYLEIPLIAKIIGIFGGMFLIYLGVVIFISVFRKRFIIDFKSIIKKRTMNTRSTGI</sequence>
<dbReference type="PANTHER" id="PTHR38825">
    <property type="entry name" value="LYSINE EXPORTER PROTEIN (LYSE/YGGA)"/>
    <property type="match status" value="1"/>
</dbReference>
<organism evidence="7">
    <name type="scientific">marine sediment metagenome</name>
    <dbReference type="NCBI Taxonomy" id="412755"/>
    <lineage>
        <taxon>unclassified sequences</taxon>
        <taxon>metagenomes</taxon>
        <taxon>ecological metagenomes</taxon>
    </lineage>
</organism>
<dbReference type="EMBL" id="BARW01018134">
    <property type="protein sequence ID" value="GAI95375.1"/>
    <property type="molecule type" value="Genomic_DNA"/>
</dbReference>
<evidence type="ECO:0008006" key="8">
    <source>
        <dbReference type="Google" id="ProtNLM"/>
    </source>
</evidence>
<comment type="caution">
    <text evidence="7">The sequence shown here is derived from an EMBL/GenBank/DDBJ whole genome shotgun (WGS) entry which is preliminary data.</text>
</comment>
<gene>
    <name evidence="7" type="ORF">S12H4_31116</name>
</gene>
<feature type="transmembrane region" description="Helical" evidence="6">
    <location>
        <begin position="42"/>
        <end position="63"/>
    </location>
</feature>
<evidence type="ECO:0000256" key="2">
    <source>
        <dbReference type="ARBA" id="ARBA00022475"/>
    </source>
</evidence>
<feature type="non-terminal residue" evidence="7">
    <location>
        <position position="120"/>
    </location>
</feature>
<dbReference type="AlphaFoldDB" id="X1U6A4"/>
<dbReference type="PANTHER" id="PTHR38825:SF1">
    <property type="entry name" value="TRANSPORTER, LYSE FAMILY"/>
    <property type="match status" value="1"/>
</dbReference>
<evidence type="ECO:0000256" key="6">
    <source>
        <dbReference type="SAM" id="Phobius"/>
    </source>
</evidence>
<feature type="transmembrane region" description="Helical" evidence="6">
    <location>
        <begin position="6"/>
        <end position="30"/>
    </location>
</feature>
<keyword evidence="5 6" id="KW-0472">Membrane</keyword>